<keyword evidence="2" id="KW-1185">Reference proteome</keyword>
<evidence type="ECO:0000313" key="1">
    <source>
        <dbReference type="EMBL" id="MBE0456945.1"/>
    </source>
</evidence>
<evidence type="ECO:0000313" key="2">
    <source>
        <dbReference type="Proteomes" id="UP000707245"/>
    </source>
</evidence>
<comment type="caution">
    <text evidence="1">The sequence shown here is derived from an EMBL/GenBank/DDBJ whole genome shotgun (WGS) entry which is preliminary data.</text>
</comment>
<dbReference type="Proteomes" id="UP000707245">
    <property type="component" value="Unassembled WGS sequence"/>
</dbReference>
<name>A0ABR9FJD8_9GAMM</name>
<accession>A0ABR9FJD8</accession>
<proteinExistence type="predicted"/>
<organism evidence="1 2">
    <name type="scientific">Pseudoalteromonas prydzensis</name>
    <dbReference type="NCBI Taxonomy" id="182141"/>
    <lineage>
        <taxon>Bacteria</taxon>
        <taxon>Pseudomonadati</taxon>
        <taxon>Pseudomonadota</taxon>
        <taxon>Gammaproteobacteria</taxon>
        <taxon>Alteromonadales</taxon>
        <taxon>Pseudoalteromonadaceae</taxon>
        <taxon>Pseudoalteromonas</taxon>
    </lineage>
</organism>
<dbReference type="RefSeq" id="WP_192541020.1">
    <property type="nucleotide sequence ID" value="NZ_JBQQIQ010000002.1"/>
</dbReference>
<dbReference type="EMBL" id="RRZA01000012">
    <property type="protein sequence ID" value="MBE0456945.1"/>
    <property type="molecule type" value="Genomic_DNA"/>
</dbReference>
<sequence length="97" mass="11143">MKTEVLILVPDDEQFCCSKSAFDSFLKVDALLTISGRKIAYKRTPRSKDIISAKYKVETNNVSTKNERYFLLAIESDDDQKIDEFSELSERVKSIVE</sequence>
<gene>
    <name evidence="1" type="ORF">EI167_05650</name>
</gene>
<reference evidence="1 2" key="1">
    <citation type="submission" date="2020-07" db="EMBL/GenBank/DDBJ databases">
        <title>Halophilic bacteria isolated from french cheeses.</title>
        <authorList>
            <person name="Kothe C.I."/>
            <person name="Farah-Kraiem B."/>
            <person name="Renault P."/>
            <person name="Dridi B."/>
        </authorList>
    </citation>
    <scope>NUCLEOTIDE SEQUENCE [LARGE SCALE GENOMIC DNA]</scope>
    <source>
        <strain evidence="1 2">FME14</strain>
    </source>
</reference>
<protein>
    <submittedName>
        <fullName evidence="1">Uncharacterized protein</fullName>
    </submittedName>
</protein>